<keyword evidence="3" id="KW-1185">Reference proteome</keyword>
<proteinExistence type="predicted"/>
<comment type="caution">
    <text evidence="2">The sequence shown here is derived from an EMBL/GenBank/DDBJ whole genome shotgun (WGS) entry which is preliminary data.</text>
</comment>
<feature type="region of interest" description="Disordered" evidence="1">
    <location>
        <begin position="89"/>
        <end position="110"/>
    </location>
</feature>
<reference evidence="2 3" key="1">
    <citation type="submission" date="2021-06" db="EMBL/GenBank/DDBJ databases">
        <authorList>
            <person name="Palmer J.M."/>
        </authorList>
    </citation>
    <scope>NUCLEOTIDE SEQUENCE [LARGE SCALE GENOMIC DNA]</scope>
    <source>
        <strain evidence="2 3">GA_2019</strain>
        <tissue evidence="2">Muscle</tissue>
    </source>
</reference>
<evidence type="ECO:0000313" key="3">
    <source>
        <dbReference type="Proteomes" id="UP001476798"/>
    </source>
</evidence>
<organism evidence="2 3">
    <name type="scientific">Goodea atripinnis</name>
    <dbReference type="NCBI Taxonomy" id="208336"/>
    <lineage>
        <taxon>Eukaryota</taxon>
        <taxon>Metazoa</taxon>
        <taxon>Chordata</taxon>
        <taxon>Craniata</taxon>
        <taxon>Vertebrata</taxon>
        <taxon>Euteleostomi</taxon>
        <taxon>Actinopterygii</taxon>
        <taxon>Neopterygii</taxon>
        <taxon>Teleostei</taxon>
        <taxon>Neoteleostei</taxon>
        <taxon>Acanthomorphata</taxon>
        <taxon>Ovalentaria</taxon>
        <taxon>Atherinomorphae</taxon>
        <taxon>Cyprinodontiformes</taxon>
        <taxon>Goodeidae</taxon>
        <taxon>Goodea</taxon>
    </lineage>
</organism>
<dbReference type="EMBL" id="JAHRIO010083877">
    <property type="protein sequence ID" value="MEQ2186432.1"/>
    <property type="molecule type" value="Genomic_DNA"/>
</dbReference>
<accession>A0ABV0PSX4</accession>
<name>A0ABV0PSX4_9TELE</name>
<evidence type="ECO:0000313" key="2">
    <source>
        <dbReference type="EMBL" id="MEQ2186432.1"/>
    </source>
</evidence>
<evidence type="ECO:0000256" key="1">
    <source>
        <dbReference type="SAM" id="MobiDB-lite"/>
    </source>
</evidence>
<gene>
    <name evidence="2" type="ORF">GOODEAATRI_028363</name>
</gene>
<dbReference type="Proteomes" id="UP001476798">
    <property type="component" value="Unassembled WGS sequence"/>
</dbReference>
<protein>
    <submittedName>
        <fullName evidence="2">Uncharacterized protein</fullName>
    </submittedName>
</protein>
<sequence>MYSICSHAVLIHCTLTQGKREKIKQLKLKKSSLLRTMEAAALRGHFIALLWSSEVHRTQFHHNNGKEGRRDKRGLSLLLNPFAASRSVAYDTEPTASDASGEDSRATAHPAASTCLITAAPRYT</sequence>